<feature type="transmembrane region" description="Helical" evidence="1">
    <location>
        <begin position="160"/>
        <end position="179"/>
    </location>
</feature>
<protein>
    <recommendedName>
        <fullName evidence="4">LytR/CpsA/Psr regulator C-terminal domain-containing protein</fullName>
    </recommendedName>
</protein>
<name>A0A0G1PMI4_9BACT</name>
<evidence type="ECO:0000313" key="2">
    <source>
        <dbReference type="EMBL" id="KKU33902.1"/>
    </source>
</evidence>
<dbReference type="EMBL" id="LCMI01000001">
    <property type="protein sequence ID" value="KKU33902.1"/>
    <property type="molecule type" value="Genomic_DNA"/>
</dbReference>
<comment type="caution">
    <text evidence="2">The sequence shown here is derived from an EMBL/GenBank/DDBJ whole genome shotgun (WGS) entry which is preliminary data.</text>
</comment>
<evidence type="ECO:0000256" key="1">
    <source>
        <dbReference type="SAM" id="Phobius"/>
    </source>
</evidence>
<dbReference type="AlphaFoldDB" id="A0A0G1PMI4"/>
<gene>
    <name evidence="2" type="ORF">UX47_C0001G0185</name>
</gene>
<sequence>MKNTNQKSFLYLDSGHLYFVYPGLEKPIKFNYPPKAISDLEINDRSLLVNGLDASLFSQKVTPGPLIIILSKNITFQKKMEIGTQEETKQEFLESIPFENVSIKHYNAHNGGPLLVTNKDFFQEFQTIFSARGFSIEAIIPEAVLTSSTNSFNPKQINSYATLHLTASLVHSLSLIGVYNRYEPRIQRIARKQFALNKNLRTLIIVFIFALLILAGSFAYSRIKYSRPIPEVSRPVVVTPVKMVTDDPLLVNIRIYYFGKNEKQARTLQSNLWAAGFKNTDLVASSSAIIKSNLFVSSQLSTNITQQIRLELDKVDRNYSLMQTSNSVSESSIFLSSPAK</sequence>
<dbReference type="Proteomes" id="UP000034794">
    <property type="component" value="Unassembled WGS sequence"/>
</dbReference>
<keyword evidence="1" id="KW-0812">Transmembrane</keyword>
<reference evidence="2 3" key="1">
    <citation type="journal article" date="2015" name="Nature">
        <title>rRNA introns, odd ribosomes, and small enigmatic genomes across a large radiation of phyla.</title>
        <authorList>
            <person name="Brown C.T."/>
            <person name="Hug L.A."/>
            <person name="Thomas B.C."/>
            <person name="Sharon I."/>
            <person name="Castelle C.J."/>
            <person name="Singh A."/>
            <person name="Wilkins M.J."/>
            <person name="Williams K.H."/>
            <person name="Banfield J.F."/>
        </authorList>
    </citation>
    <scope>NUCLEOTIDE SEQUENCE [LARGE SCALE GENOMIC DNA]</scope>
</reference>
<keyword evidence="1" id="KW-1133">Transmembrane helix</keyword>
<evidence type="ECO:0008006" key="4">
    <source>
        <dbReference type="Google" id="ProtNLM"/>
    </source>
</evidence>
<proteinExistence type="predicted"/>
<keyword evidence="1" id="KW-0472">Membrane</keyword>
<accession>A0A0G1PMI4</accession>
<feature type="transmembrane region" description="Helical" evidence="1">
    <location>
        <begin position="200"/>
        <end position="220"/>
    </location>
</feature>
<evidence type="ECO:0000313" key="3">
    <source>
        <dbReference type="Proteomes" id="UP000034794"/>
    </source>
</evidence>
<organism evidence="2 3">
    <name type="scientific">Candidatus Collierbacteria bacterium GW2011_GWA2_46_26</name>
    <dbReference type="NCBI Taxonomy" id="1618381"/>
    <lineage>
        <taxon>Bacteria</taxon>
        <taxon>Candidatus Collieribacteriota</taxon>
    </lineage>
</organism>